<evidence type="ECO:0000256" key="1">
    <source>
        <dbReference type="SAM" id="Phobius"/>
    </source>
</evidence>
<feature type="transmembrane region" description="Helical" evidence="1">
    <location>
        <begin position="7"/>
        <end position="28"/>
    </location>
</feature>
<comment type="caution">
    <text evidence="2">The sequence shown here is derived from an EMBL/GenBank/DDBJ whole genome shotgun (WGS) entry which is preliminary data.</text>
</comment>
<gene>
    <name evidence="2" type="ORF">SAMN04488518_11541</name>
</gene>
<dbReference type="EMBL" id="FOSK01000015">
    <property type="protein sequence ID" value="SFL04687.1"/>
    <property type="molecule type" value="Genomic_DNA"/>
</dbReference>
<keyword evidence="1" id="KW-0812">Transmembrane</keyword>
<feature type="transmembrane region" description="Helical" evidence="1">
    <location>
        <begin position="104"/>
        <end position="124"/>
    </location>
</feature>
<keyword evidence="1" id="KW-1133">Transmembrane helix</keyword>
<dbReference type="InterPro" id="IPR021329">
    <property type="entry name" value="DUF2938"/>
</dbReference>
<keyword evidence="3" id="KW-1185">Reference proteome</keyword>
<evidence type="ECO:0008006" key="4">
    <source>
        <dbReference type="Google" id="ProtNLM"/>
    </source>
</evidence>
<organism evidence="2 3">
    <name type="scientific">Pseudovibrio ascidiaceicola</name>
    <dbReference type="NCBI Taxonomy" id="285279"/>
    <lineage>
        <taxon>Bacteria</taxon>
        <taxon>Pseudomonadati</taxon>
        <taxon>Pseudomonadota</taxon>
        <taxon>Alphaproteobacteria</taxon>
        <taxon>Hyphomicrobiales</taxon>
        <taxon>Stappiaceae</taxon>
        <taxon>Pseudovibrio</taxon>
    </lineage>
</organism>
<dbReference type="Proteomes" id="UP000199598">
    <property type="component" value="Unassembled WGS sequence"/>
</dbReference>
<keyword evidence="1" id="KW-0472">Membrane</keyword>
<accession>A0A1I4EJD9</accession>
<feature type="transmembrane region" description="Helical" evidence="1">
    <location>
        <begin position="144"/>
        <end position="160"/>
    </location>
</feature>
<dbReference type="Pfam" id="PF11158">
    <property type="entry name" value="DUF2938"/>
    <property type="match status" value="1"/>
</dbReference>
<name>A0A1I4EJD9_9HYPH</name>
<sequence>MENRTGLALRILFVGIGATLFMDIWAIAADSLFGIPQSNFSVVGRWLGHMLDGQFTHESIRRAAPIAGEAALGWTVHYLVGIIFVAAFVMIFGNRQLQKPSLILAILFGVVMIVFPFFVMQPSLGAGVMAANRPNPDFARLKSLMTHFSFGLGMYVALWVQTKIFKPIEAPVSSAS</sequence>
<evidence type="ECO:0000313" key="2">
    <source>
        <dbReference type="EMBL" id="SFL04687.1"/>
    </source>
</evidence>
<proteinExistence type="predicted"/>
<protein>
    <recommendedName>
        <fullName evidence="4">DUF2938 domain-containing protein</fullName>
    </recommendedName>
</protein>
<feature type="transmembrane region" description="Helical" evidence="1">
    <location>
        <begin position="71"/>
        <end position="92"/>
    </location>
</feature>
<dbReference type="RefSeq" id="WP_063310381.1">
    <property type="nucleotide sequence ID" value="NZ_FOSK01000015.1"/>
</dbReference>
<reference evidence="2 3" key="1">
    <citation type="submission" date="2016-10" db="EMBL/GenBank/DDBJ databases">
        <authorList>
            <person name="Varghese N."/>
            <person name="Submissions S."/>
        </authorList>
    </citation>
    <scope>NUCLEOTIDE SEQUENCE [LARGE SCALE GENOMIC DNA]</scope>
    <source>
        <strain evidence="2 3">DSM 16392</strain>
    </source>
</reference>
<evidence type="ECO:0000313" key="3">
    <source>
        <dbReference type="Proteomes" id="UP000199598"/>
    </source>
</evidence>